<dbReference type="PROSITE" id="PS51996">
    <property type="entry name" value="TR_MART"/>
    <property type="match status" value="1"/>
</dbReference>
<dbReference type="SUPFAM" id="SSF56399">
    <property type="entry name" value="ADP-ribosylation"/>
    <property type="match status" value="1"/>
</dbReference>
<dbReference type="Proteomes" id="UP000013827">
    <property type="component" value="Unassembled WGS sequence"/>
</dbReference>
<evidence type="ECO:0008006" key="3">
    <source>
        <dbReference type="Google" id="ProtNLM"/>
    </source>
</evidence>
<evidence type="ECO:0000313" key="1">
    <source>
        <dbReference type="EnsemblProtists" id="EOD14905"/>
    </source>
</evidence>
<dbReference type="EnsemblProtists" id="EOD14905">
    <property type="protein sequence ID" value="EOD14905"/>
    <property type="gene ID" value="EMIHUDRAFT_448279"/>
</dbReference>
<keyword evidence="2" id="KW-1185">Reference proteome</keyword>
<name>A0A0D3IUH0_EMIH1</name>
<accession>A0A0D3IUH0</accession>
<dbReference type="HOGENOM" id="CLU_090488_0_0_1"/>
<dbReference type="PaxDb" id="2903-EOD14905"/>
<sequence>MGEPVRAALGVHRFLGVSDEELYAGLSRGVHAIVAEFEAAGSSDDLECLEYILRGTSGSNGRRWANGVLDEGREPGLPFSHFVDRPEAREADLSPAHVLALRLYSTAAYRSINNPLRDEARAGPHPLAVTVAFINEGLKRLRAVSARADDAYRSIDLWRGMRDLHVTGEFMARGGTEQAPMSTTRCLDVAVRYSASDRPLLLKLKTTSFMERGADLAWCSAFPGEAEVCFPPLTFLVPTSLRETICVQGHTFTVVEVEPHFAS</sequence>
<organism evidence="1 2">
    <name type="scientific">Emiliania huxleyi (strain CCMP1516)</name>
    <dbReference type="NCBI Taxonomy" id="280463"/>
    <lineage>
        <taxon>Eukaryota</taxon>
        <taxon>Haptista</taxon>
        <taxon>Haptophyta</taxon>
        <taxon>Prymnesiophyceae</taxon>
        <taxon>Isochrysidales</taxon>
        <taxon>Noelaerhabdaceae</taxon>
        <taxon>Emiliania</taxon>
    </lineage>
</organism>
<dbReference type="AlphaFoldDB" id="A0A0D3IUH0"/>
<protein>
    <recommendedName>
        <fullName evidence="3">Mono(ADP-ribosyl)transferase</fullName>
    </recommendedName>
</protein>
<evidence type="ECO:0000313" key="2">
    <source>
        <dbReference type="Proteomes" id="UP000013827"/>
    </source>
</evidence>
<dbReference type="RefSeq" id="XP_005767334.1">
    <property type="nucleotide sequence ID" value="XM_005767277.1"/>
</dbReference>
<proteinExistence type="predicted"/>
<reference evidence="1" key="2">
    <citation type="submission" date="2024-10" db="UniProtKB">
        <authorList>
            <consortium name="EnsemblProtists"/>
        </authorList>
    </citation>
    <scope>IDENTIFICATION</scope>
</reference>
<dbReference type="GeneID" id="17261038"/>
<dbReference type="KEGG" id="ehx:EMIHUDRAFT_448279"/>
<dbReference type="Gene3D" id="3.90.176.10">
    <property type="entry name" value="Toxin ADP-ribosyltransferase, Chain A, domain 1"/>
    <property type="match status" value="1"/>
</dbReference>
<reference evidence="2" key="1">
    <citation type="journal article" date="2013" name="Nature">
        <title>Pan genome of the phytoplankton Emiliania underpins its global distribution.</title>
        <authorList>
            <person name="Read B.A."/>
            <person name="Kegel J."/>
            <person name="Klute M.J."/>
            <person name="Kuo A."/>
            <person name="Lefebvre S.C."/>
            <person name="Maumus F."/>
            <person name="Mayer C."/>
            <person name="Miller J."/>
            <person name="Monier A."/>
            <person name="Salamov A."/>
            <person name="Young J."/>
            <person name="Aguilar M."/>
            <person name="Claverie J.M."/>
            <person name="Frickenhaus S."/>
            <person name="Gonzalez K."/>
            <person name="Herman E.K."/>
            <person name="Lin Y.C."/>
            <person name="Napier J."/>
            <person name="Ogata H."/>
            <person name="Sarno A.F."/>
            <person name="Shmutz J."/>
            <person name="Schroeder D."/>
            <person name="de Vargas C."/>
            <person name="Verret F."/>
            <person name="von Dassow P."/>
            <person name="Valentin K."/>
            <person name="Van de Peer Y."/>
            <person name="Wheeler G."/>
            <person name="Dacks J.B."/>
            <person name="Delwiche C.F."/>
            <person name="Dyhrman S.T."/>
            <person name="Glockner G."/>
            <person name="John U."/>
            <person name="Richards T."/>
            <person name="Worden A.Z."/>
            <person name="Zhang X."/>
            <person name="Grigoriev I.V."/>
            <person name="Allen A.E."/>
            <person name="Bidle K."/>
            <person name="Borodovsky M."/>
            <person name="Bowler C."/>
            <person name="Brownlee C."/>
            <person name="Cock J.M."/>
            <person name="Elias M."/>
            <person name="Gladyshev V.N."/>
            <person name="Groth M."/>
            <person name="Guda C."/>
            <person name="Hadaegh A."/>
            <person name="Iglesias-Rodriguez M.D."/>
            <person name="Jenkins J."/>
            <person name="Jones B.M."/>
            <person name="Lawson T."/>
            <person name="Leese F."/>
            <person name="Lindquist E."/>
            <person name="Lobanov A."/>
            <person name="Lomsadze A."/>
            <person name="Malik S.B."/>
            <person name="Marsh M.E."/>
            <person name="Mackinder L."/>
            <person name="Mock T."/>
            <person name="Mueller-Roeber B."/>
            <person name="Pagarete A."/>
            <person name="Parker M."/>
            <person name="Probert I."/>
            <person name="Quesneville H."/>
            <person name="Raines C."/>
            <person name="Rensing S.A."/>
            <person name="Riano-Pachon D.M."/>
            <person name="Richier S."/>
            <person name="Rokitta S."/>
            <person name="Shiraiwa Y."/>
            <person name="Soanes D.M."/>
            <person name="van der Giezen M."/>
            <person name="Wahlund T.M."/>
            <person name="Williams B."/>
            <person name="Wilson W."/>
            <person name="Wolfe G."/>
            <person name="Wurch L.L."/>
        </authorList>
    </citation>
    <scope>NUCLEOTIDE SEQUENCE</scope>
</reference>